<dbReference type="RefSeq" id="WP_022348072.1">
    <property type="nucleotide sequence ID" value="NZ_JGCY01000300.1"/>
</dbReference>
<dbReference type="PIRSF" id="PIRSF001554">
    <property type="entry name" value="SucCS_beta"/>
    <property type="match status" value="1"/>
</dbReference>
<feature type="binding site" evidence="8">
    <location>
        <position position="192"/>
    </location>
    <ligand>
        <name>Mg(2+)</name>
        <dbReference type="ChEBI" id="CHEBI:18420"/>
    </ligand>
</feature>
<dbReference type="GO" id="GO:0006104">
    <property type="term" value="P:succinyl-CoA metabolic process"/>
    <property type="evidence" value="ECO:0007669"/>
    <property type="project" value="TreeGrafter"/>
</dbReference>
<dbReference type="Gene3D" id="3.40.50.261">
    <property type="entry name" value="Succinyl-CoA synthetase domains"/>
    <property type="match status" value="1"/>
</dbReference>
<dbReference type="EMBL" id="JGCY01000300">
    <property type="protein sequence ID" value="EXY74249.1"/>
    <property type="molecule type" value="Genomic_DNA"/>
</dbReference>
<comment type="caution">
    <text evidence="8">Lacks conserved residue(s) required for the propagation of feature annotation.</text>
</comment>
<dbReference type="GO" id="GO:0042709">
    <property type="term" value="C:succinate-CoA ligase complex"/>
    <property type="evidence" value="ECO:0007669"/>
    <property type="project" value="TreeGrafter"/>
</dbReference>
<keyword evidence="7 8" id="KW-0460">Magnesium</keyword>
<feature type="domain" description="ATP-grasp fold succinyl-CoA synthetase-type" evidence="10">
    <location>
        <begin position="2"/>
        <end position="195"/>
    </location>
</feature>
<comment type="similarity">
    <text evidence="1 8">Belongs to the succinate/malate CoA ligase beta subunit family.</text>
</comment>
<comment type="subunit">
    <text evidence="8">Heterotetramer of two alpha and two beta subunits.</text>
</comment>
<evidence type="ECO:0000256" key="1">
    <source>
        <dbReference type="ARBA" id="ARBA00009182"/>
    </source>
</evidence>
<feature type="binding site" evidence="8">
    <location>
        <begin position="314"/>
        <end position="316"/>
    </location>
    <ligand>
        <name>substrate</name>
        <note>ligand shared with subunit alpha</note>
    </ligand>
</feature>
<keyword evidence="5 8" id="KW-0547">Nucleotide-binding</keyword>
<evidence type="ECO:0000256" key="6">
    <source>
        <dbReference type="ARBA" id="ARBA00022840"/>
    </source>
</evidence>
<dbReference type="InterPro" id="IPR005811">
    <property type="entry name" value="SUCC_ACL_C"/>
</dbReference>
<dbReference type="SUPFAM" id="SSF56059">
    <property type="entry name" value="Glutathione synthetase ATP-binding domain-like"/>
    <property type="match status" value="1"/>
</dbReference>
<dbReference type="PANTHER" id="PTHR11815">
    <property type="entry name" value="SUCCINYL-COA SYNTHETASE BETA CHAIN"/>
    <property type="match status" value="1"/>
</dbReference>
<dbReference type="Proteomes" id="UP000020529">
    <property type="component" value="Unassembled WGS sequence"/>
</dbReference>
<protein>
    <recommendedName>
        <fullName evidence="8">Succinate--CoA ligase [ADP-forming] subunit beta</fullName>
        <ecNumber evidence="8">6.2.1.5</ecNumber>
    </recommendedName>
    <alternativeName>
        <fullName evidence="8">Succinyl-CoA synthetase subunit beta</fullName>
        <shortName evidence="8">SCS-beta</shortName>
    </alternativeName>
</protein>
<feature type="binding site" evidence="8">
    <location>
        <begin position="53"/>
        <end position="55"/>
    </location>
    <ligand>
        <name>ATP</name>
        <dbReference type="ChEBI" id="CHEBI:30616"/>
    </ligand>
</feature>
<dbReference type="UniPathway" id="UPA00223">
    <property type="reaction ID" value="UER00999"/>
</dbReference>
<gene>
    <name evidence="8 11" type="primary">sucC</name>
    <name evidence="11" type="ORF">M124_1944</name>
</gene>
<comment type="catalytic activity">
    <reaction evidence="8">
        <text>GTP + succinate + CoA = succinyl-CoA + GDP + phosphate</text>
        <dbReference type="Rhea" id="RHEA:22120"/>
        <dbReference type="ChEBI" id="CHEBI:30031"/>
        <dbReference type="ChEBI" id="CHEBI:37565"/>
        <dbReference type="ChEBI" id="CHEBI:43474"/>
        <dbReference type="ChEBI" id="CHEBI:57287"/>
        <dbReference type="ChEBI" id="CHEBI:57292"/>
        <dbReference type="ChEBI" id="CHEBI:58189"/>
    </reaction>
</comment>
<dbReference type="InterPro" id="IPR017866">
    <property type="entry name" value="Succ-CoA_synthase_bsu_CS"/>
</dbReference>
<feature type="binding site" evidence="8">
    <location>
        <position position="46"/>
    </location>
    <ligand>
        <name>ATP</name>
        <dbReference type="ChEBI" id="CHEBI:30616"/>
    </ligand>
</feature>
<feature type="binding site" evidence="8">
    <location>
        <position position="95"/>
    </location>
    <ligand>
        <name>ATP</name>
        <dbReference type="ChEBI" id="CHEBI:30616"/>
    </ligand>
</feature>
<proteinExistence type="inferred from homology"/>
<feature type="binding site" evidence="8">
    <location>
        <position position="100"/>
    </location>
    <ligand>
        <name>ATP</name>
        <dbReference type="ChEBI" id="CHEBI:30616"/>
    </ligand>
</feature>
<dbReference type="Gene3D" id="3.30.470.20">
    <property type="entry name" value="ATP-grasp fold, B domain"/>
    <property type="match status" value="1"/>
</dbReference>
<dbReference type="GO" id="GO:0000287">
    <property type="term" value="F:magnesium ion binding"/>
    <property type="evidence" value="ECO:0007669"/>
    <property type="project" value="UniProtKB-UniRule"/>
</dbReference>
<dbReference type="GO" id="GO:0005829">
    <property type="term" value="C:cytosol"/>
    <property type="evidence" value="ECO:0007669"/>
    <property type="project" value="TreeGrafter"/>
</dbReference>
<evidence type="ECO:0000256" key="2">
    <source>
        <dbReference type="ARBA" id="ARBA00022532"/>
    </source>
</evidence>
<dbReference type="HAMAP" id="MF_00558">
    <property type="entry name" value="Succ_CoA_beta"/>
    <property type="match status" value="1"/>
</dbReference>
<name>A0A015SPW5_BACFG</name>
<dbReference type="GO" id="GO:0004776">
    <property type="term" value="F:succinate-CoA ligase (GDP-forming) activity"/>
    <property type="evidence" value="ECO:0007669"/>
    <property type="project" value="RHEA"/>
</dbReference>
<dbReference type="Gene3D" id="3.30.1490.20">
    <property type="entry name" value="ATP-grasp fold, A domain"/>
    <property type="match status" value="1"/>
</dbReference>
<evidence type="ECO:0000259" key="10">
    <source>
        <dbReference type="Pfam" id="PF08442"/>
    </source>
</evidence>
<dbReference type="PROSITE" id="PS01217">
    <property type="entry name" value="SUCCINYL_COA_LIG_3"/>
    <property type="match status" value="1"/>
</dbReference>
<accession>A0A015SPW5</accession>
<evidence type="ECO:0000259" key="9">
    <source>
        <dbReference type="Pfam" id="PF00549"/>
    </source>
</evidence>
<feature type="binding site" evidence="8">
    <location>
        <position position="206"/>
    </location>
    <ligand>
        <name>Mg(2+)</name>
        <dbReference type="ChEBI" id="CHEBI:18420"/>
    </ligand>
</feature>
<evidence type="ECO:0000256" key="8">
    <source>
        <dbReference type="HAMAP-Rule" id="MF_00558"/>
    </source>
</evidence>
<dbReference type="InterPro" id="IPR005809">
    <property type="entry name" value="Succ_CoA_ligase-like_bsu"/>
</dbReference>
<evidence type="ECO:0000256" key="4">
    <source>
        <dbReference type="ARBA" id="ARBA00022723"/>
    </source>
</evidence>
<dbReference type="InterPro" id="IPR013650">
    <property type="entry name" value="ATP-grasp_succ-CoA_synth-type"/>
</dbReference>
<dbReference type="Pfam" id="PF08442">
    <property type="entry name" value="ATP-grasp_2"/>
    <property type="match status" value="1"/>
</dbReference>
<feature type="domain" description="ATP-citrate synthase/succinyl-CoA ligase C-terminal" evidence="9">
    <location>
        <begin position="255"/>
        <end position="372"/>
    </location>
</feature>
<feature type="binding site" evidence="8">
    <location>
        <position position="257"/>
    </location>
    <ligand>
        <name>substrate</name>
        <note>ligand shared with subunit alpha</note>
    </ligand>
</feature>
<evidence type="ECO:0000256" key="5">
    <source>
        <dbReference type="ARBA" id="ARBA00022741"/>
    </source>
</evidence>
<reference evidence="11 12" key="1">
    <citation type="submission" date="2014-02" db="EMBL/GenBank/DDBJ databases">
        <authorList>
            <person name="Sears C."/>
            <person name="Carroll K."/>
            <person name="Sack B.R."/>
            <person name="Qadri F."/>
            <person name="Myers L.L."/>
            <person name="Chung G.-T."/>
            <person name="Escheverria P."/>
            <person name="Fraser C.M."/>
            <person name="Sadzewicz L."/>
            <person name="Shefchek K.A."/>
            <person name="Tallon L."/>
            <person name="Das S.P."/>
            <person name="Daugherty S."/>
            <person name="Mongodin E.F."/>
        </authorList>
    </citation>
    <scope>NUCLEOTIDE SEQUENCE [LARGE SCALE GENOMIC DNA]</scope>
    <source>
        <strain evidence="12">3988T(B)14</strain>
    </source>
</reference>
<keyword evidence="6 8" id="KW-0067">ATP-binding</keyword>
<dbReference type="PATRIC" id="fig|1339315.3.peg.2695"/>
<dbReference type="EC" id="6.2.1.5" evidence="8"/>
<comment type="caution">
    <text evidence="11">The sequence shown here is derived from an EMBL/GenBank/DDBJ whole genome shotgun (WGS) entry which is preliminary data.</text>
</comment>
<dbReference type="InterPro" id="IPR013815">
    <property type="entry name" value="ATP_grasp_subdomain_1"/>
</dbReference>
<comment type="pathway">
    <text evidence="8">Carbohydrate metabolism; tricarboxylic acid cycle; succinate from succinyl-CoA (ligase route): step 1/1.</text>
</comment>
<evidence type="ECO:0000256" key="7">
    <source>
        <dbReference type="ARBA" id="ARBA00022842"/>
    </source>
</evidence>
<dbReference type="AlphaFoldDB" id="A0A015SPW5"/>
<dbReference type="PANTHER" id="PTHR11815:SF10">
    <property type="entry name" value="SUCCINATE--COA LIGASE [GDP-FORMING] SUBUNIT BETA, MITOCHONDRIAL"/>
    <property type="match status" value="1"/>
</dbReference>
<keyword evidence="2 8" id="KW-0816">Tricarboxylic acid cycle</keyword>
<dbReference type="GO" id="GO:0006099">
    <property type="term" value="P:tricarboxylic acid cycle"/>
    <property type="evidence" value="ECO:0007669"/>
    <property type="project" value="UniProtKB-UniRule"/>
</dbReference>
<dbReference type="NCBIfam" id="NF001913">
    <property type="entry name" value="PRK00696.1"/>
    <property type="match status" value="1"/>
</dbReference>
<keyword evidence="3 8" id="KW-0436">Ligase</keyword>
<sequence>MKVHEYQAKEIFSTYRIPVERHALCHTADGAVAAYHRMGVNRVAIKAQVLTGGRGKAGGVKLANNDRDVYQYAQTILEMTIKGYPVTKILLSEAVNIAAEYYISFTIDRNTRSVTLIMSAAGGMDIEEVARQSPEKIIRCSIDPLIGVPDYLAHKFAFSLFEQAEQANRMATIIQDLYKAFIEKDASLAEINPLVLTPVGTLLAIDAKMVFDDNALYRHPDLQKLSEPTEDEKLEAIAKERGFSYVRMDGEIGCMVNGAGLAMTTMDMIKLYGGNPANFLDIGGSSNPVKVIEAMRLLLDDKKVKVVFINIFGGITRCDDVAIGLLQAFEQIQTDIPIIVRLTGTNGNMGRELLRKNNRFQVAQTMEEATKMAIKSLKKESI</sequence>
<evidence type="ECO:0000256" key="3">
    <source>
        <dbReference type="ARBA" id="ARBA00022598"/>
    </source>
</evidence>
<evidence type="ECO:0000313" key="11">
    <source>
        <dbReference type="EMBL" id="EXY74249.1"/>
    </source>
</evidence>
<dbReference type="Pfam" id="PF00549">
    <property type="entry name" value="Ligase_CoA"/>
    <property type="match status" value="1"/>
</dbReference>
<comment type="catalytic activity">
    <reaction evidence="8">
        <text>succinate + ATP + CoA = succinyl-CoA + ADP + phosphate</text>
        <dbReference type="Rhea" id="RHEA:17661"/>
        <dbReference type="ChEBI" id="CHEBI:30031"/>
        <dbReference type="ChEBI" id="CHEBI:30616"/>
        <dbReference type="ChEBI" id="CHEBI:43474"/>
        <dbReference type="ChEBI" id="CHEBI:57287"/>
        <dbReference type="ChEBI" id="CHEBI:57292"/>
        <dbReference type="ChEBI" id="CHEBI:456216"/>
        <dbReference type="EC" id="6.2.1.5"/>
    </reaction>
</comment>
<dbReference type="InterPro" id="IPR016102">
    <property type="entry name" value="Succinyl-CoA_synth-like"/>
</dbReference>
<evidence type="ECO:0000313" key="12">
    <source>
        <dbReference type="Proteomes" id="UP000020529"/>
    </source>
</evidence>
<comment type="function">
    <text evidence="8">Succinyl-CoA synthetase functions in the citric acid cycle (TCA), coupling the hydrolysis of succinyl-CoA to the synthesis of either ATP or GTP and thus represents the only step of substrate-level phosphorylation in the TCA. The beta subunit provides nucleotide specificity of the enzyme and binds the substrate succinate, while the binding sites for coenzyme A and phosphate are found in the alpha subunit.</text>
</comment>
<dbReference type="FunFam" id="3.40.50.261:FF:000007">
    <property type="entry name" value="Succinate--CoA ligase [ADP-forming] subunit beta"/>
    <property type="match status" value="1"/>
</dbReference>
<dbReference type="NCBIfam" id="TIGR01016">
    <property type="entry name" value="sucCoAbeta"/>
    <property type="match status" value="1"/>
</dbReference>
<dbReference type="GO" id="GO:0005524">
    <property type="term" value="F:ATP binding"/>
    <property type="evidence" value="ECO:0007669"/>
    <property type="project" value="UniProtKB-UniRule"/>
</dbReference>
<dbReference type="GO" id="GO:0004775">
    <property type="term" value="F:succinate-CoA ligase (ADP-forming) activity"/>
    <property type="evidence" value="ECO:0007669"/>
    <property type="project" value="UniProtKB-UniRule"/>
</dbReference>
<organism evidence="11 12">
    <name type="scientific">Bacteroides fragilis str. 3988T(B)14</name>
    <dbReference type="NCBI Taxonomy" id="1339315"/>
    <lineage>
        <taxon>Bacteria</taxon>
        <taxon>Pseudomonadati</taxon>
        <taxon>Bacteroidota</taxon>
        <taxon>Bacteroidia</taxon>
        <taxon>Bacteroidales</taxon>
        <taxon>Bacteroidaceae</taxon>
        <taxon>Bacteroides</taxon>
    </lineage>
</organism>
<keyword evidence="4 8" id="KW-0479">Metal-binding</keyword>
<comment type="cofactor">
    <cofactor evidence="8">
        <name>Mg(2+)</name>
        <dbReference type="ChEBI" id="CHEBI:18420"/>
    </cofactor>
    <text evidence="8">Binds 1 Mg(2+) ion per subunit.</text>
</comment>
<dbReference type="FunFam" id="3.30.470.20:FF:000002">
    <property type="entry name" value="Succinate--CoA ligase [ADP-forming] subunit beta"/>
    <property type="match status" value="1"/>
</dbReference>
<dbReference type="SUPFAM" id="SSF52210">
    <property type="entry name" value="Succinyl-CoA synthetase domains"/>
    <property type="match status" value="1"/>
</dbReference>